<protein>
    <submittedName>
        <fullName evidence="1">Uncharacterized protein</fullName>
    </submittedName>
</protein>
<evidence type="ECO:0000313" key="2">
    <source>
        <dbReference type="Proteomes" id="UP000028715"/>
    </source>
</evidence>
<dbReference type="EMBL" id="JPRL01000002">
    <property type="protein sequence ID" value="KFF03290.1"/>
    <property type="molecule type" value="Genomic_DNA"/>
</dbReference>
<gene>
    <name evidence="1" type="ORF">IW19_20570</name>
</gene>
<keyword evidence="2" id="KW-1185">Reference proteome</keyword>
<dbReference type="OrthoDB" id="9149748at2"/>
<organism evidence="1 2">
    <name type="scientific">Flavobacterium reichenbachii</name>
    <dbReference type="NCBI Taxonomy" id="362418"/>
    <lineage>
        <taxon>Bacteria</taxon>
        <taxon>Pseudomonadati</taxon>
        <taxon>Bacteroidota</taxon>
        <taxon>Flavobacteriia</taxon>
        <taxon>Flavobacteriales</taxon>
        <taxon>Flavobacteriaceae</taxon>
        <taxon>Flavobacterium</taxon>
    </lineage>
</organism>
<dbReference type="STRING" id="362418.IW19_20570"/>
<reference evidence="1 2" key="1">
    <citation type="submission" date="2014-07" db="EMBL/GenBank/DDBJ databases">
        <title>Genome of Flavobacterium reichenbachii LMG 25512.</title>
        <authorList>
            <person name="Stropko S.J."/>
            <person name="Pipes S.E."/>
            <person name="Newman J.D."/>
        </authorList>
    </citation>
    <scope>NUCLEOTIDE SEQUENCE [LARGE SCALE GENOMIC DNA]</scope>
    <source>
        <strain evidence="1 2">LMG 25512</strain>
    </source>
</reference>
<dbReference type="AlphaFoldDB" id="A0A085ZFS6"/>
<accession>A0A085ZFS6</accession>
<proteinExistence type="predicted"/>
<comment type="caution">
    <text evidence="1">The sequence shown here is derived from an EMBL/GenBank/DDBJ whole genome shotgun (WGS) entry which is preliminary data.</text>
</comment>
<dbReference type="eggNOG" id="ENOG5032H0N">
    <property type="taxonomic scope" value="Bacteria"/>
</dbReference>
<name>A0A085ZFS6_9FLAO</name>
<evidence type="ECO:0000313" key="1">
    <source>
        <dbReference type="EMBL" id="KFF03290.1"/>
    </source>
</evidence>
<sequence>MNTDATPSWSGYIFQGEVALCRAIETMNSLPDPIPDGYCLKLEEDEDFSLQTTEIEVFQVKAYLSKDADKISKYKEVIEELIDKYYYHKRVEKDPNDGRKRNHIYFDRVRKKPVKCNLITDSVITDFQPDLSNFDNKYSKATNFECLQGEYTIANIHLKLMDAVTQHYAASGIAEEDAAIKTAQCCYNITRIVKERHASKRKTKIFFKDIKQWMDSALAFSEDLCWFEISKLFLKFLSEDLVLYDLNDAGQLAEFTKLQAAVDELEKLPYNDLISLIQFHTTPHKKLDKNNLRQSFAGFLEGSAVRSVVLKAIKEIIQLPYFKNLQYTKMTPEGQAVRYQLLNHNSEFDDSMLEQIRFQQHCEEFYKHPNTIDVDLFVTRHLSHSQQEIRDKITNILNPHATEEEINKRLFGFSSIEKTINDINK</sequence>
<dbReference type="RefSeq" id="WP_035688706.1">
    <property type="nucleotide sequence ID" value="NZ_JPRL01000002.1"/>
</dbReference>
<dbReference type="Proteomes" id="UP000028715">
    <property type="component" value="Unassembled WGS sequence"/>
</dbReference>